<evidence type="ECO:0000259" key="9">
    <source>
        <dbReference type="PROSITE" id="PS50885"/>
    </source>
</evidence>
<keyword evidence="5 6" id="KW-0472">Membrane</keyword>
<dbReference type="NCBIfam" id="TIGR00229">
    <property type="entry name" value="sensory_box"/>
    <property type="match status" value="1"/>
</dbReference>
<dbReference type="PROSITE" id="PS50113">
    <property type="entry name" value="PAC"/>
    <property type="match status" value="2"/>
</dbReference>
<proteinExistence type="predicted"/>
<evidence type="ECO:0000256" key="1">
    <source>
        <dbReference type="ARBA" id="ARBA00004651"/>
    </source>
</evidence>
<evidence type="ECO:0000256" key="4">
    <source>
        <dbReference type="ARBA" id="ARBA00022989"/>
    </source>
</evidence>
<dbReference type="Pfam" id="PF08447">
    <property type="entry name" value="PAS_3"/>
    <property type="match status" value="2"/>
</dbReference>
<dbReference type="CDD" id="cd01949">
    <property type="entry name" value="GGDEF"/>
    <property type="match status" value="1"/>
</dbReference>
<dbReference type="RefSeq" id="WP_022749925.1">
    <property type="nucleotide sequence ID" value="NC_022571.1"/>
</dbReference>
<comment type="subcellular location">
    <subcellularLocation>
        <location evidence="1">Cell membrane</location>
        <topology evidence="1">Multi-pass membrane protein</topology>
    </subcellularLocation>
</comment>
<dbReference type="AlphaFoldDB" id="U5N005"/>
<dbReference type="SUPFAM" id="SSF55073">
    <property type="entry name" value="Nucleotide cyclase"/>
    <property type="match status" value="1"/>
</dbReference>
<dbReference type="PANTHER" id="PTHR46663">
    <property type="entry name" value="DIGUANYLATE CYCLASE DGCT-RELATED"/>
    <property type="match status" value="1"/>
</dbReference>
<dbReference type="PROSITE" id="PS50887">
    <property type="entry name" value="GGDEF"/>
    <property type="match status" value="1"/>
</dbReference>
<dbReference type="SUPFAM" id="SSF158472">
    <property type="entry name" value="HAMP domain-like"/>
    <property type="match status" value="1"/>
</dbReference>
<dbReference type="Proteomes" id="UP000017118">
    <property type="component" value="Chromosome"/>
</dbReference>
<evidence type="ECO:0000256" key="5">
    <source>
        <dbReference type="ARBA" id="ARBA00023136"/>
    </source>
</evidence>
<evidence type="ECO:0000256" key="3">
    <source>
        <dbReference type="ARBA" id="ARBA00022692"/>
    </source>
</evidence>
<evidence type="ECO:0000313" key="12">
    <source>
        <dbReference type="Proteomes" id="UP000017118"/>
    </source>
</evidence>
<keyword evidence="2" id="KW-1003">Cell membrane</keyword>
<evidence type="ECO:0000313" key="11">
    <source>
        <dbReference type="EMBL" id="AGX45102.1"/>
    </source>
</evidence>
<feature type="domain" description="PAS" evidence="7">
    <location>
        <begin position="411"/>
        <end position="451"/>
    </location>
</feature>
<dbReference type="InterPro" id="IPR029787">
    <property type="entry name" value="Nucleotide_cyclase"/>
</dbReference>
<dbReference type="HOGENOM" id="CLU_016083_0_0_9"/>
<evidence type="ECO:0000259" key="10">
    <source>
        <dbReference type="PROSITE" id="PS50887"/>
    </source>
</evidence>
<dbReference type="Pfam" id="PF00672">
    <property type="entry name" value="HAMP"/>
    <property type="match status" value="1"/>
</dbReference>
<organism evidence="11 12">
    <name type="scientific">Clostridium saccharobutylicum DSM 13864</name>
    <dbReference type="NCBI Taxonomy" id="1345695"/>
    <lineage>
        <taxon>Bacteria</taxon>
        <taxon>Bacillati</taxon>
        <taxon>Bacillota</taxon>
        <taxon>Clostridia</taxon>
        <taxon>Eubacteriales</taxon>
        <taxon>Clostridiaceae</taxon>
        <taxon>Clostridium</taxon>
    </lineage>
</organism>
<dbReference type="InterPro" id="IPR033479">
    <property type="entry name" value="dCache_1"/>
</dbReference>
<dbReference type="InterPro" id="IPR000160">
    <property type="entry name" value="GGDEF_dom"/>
</dbReference>
<feature type="domain" description="HAMP" evidence="9">
    <location>
        <begin position="318"/>
        <end position="370"/>
    </location>
</feature>
<feature type="transmembrane region" description="Helical" evidence="6">
    <location>
        <begin position="298"/>
        <end position="316"/>
    </location>
</feature>
<dbReference type="SMART" id="SM00267">
    <property type="entry name" value="GGDEF"/>
    <property type="match status" value="1"/>
</dbReference>
<dbReference type="PATRIC" id="fig|1345695.10.peg.2033"/>
<dbReference type="eggNOG" id="COG2199">
    <property type="taxonomic scope" value="Bacteria"/>
</dbReference>
<keyword evidence="3 6" id="KW-0812">Transmembrane</keyword>
<dbReference type="NCBIfam" id="TIGR00254">
    <property type="entry name" value="GGDEF"/>
    <property type="match status" value="1"/>
</dbReference>
<reference evidence="11 12" key="1">
    <citation type="journal article" date="2013" name="Genome Announc.">
        <title>Complete Genome Sequence of the Solvent Producer Clostridium saccharobutylicum NCP262 (DSM 13864).</title>
        <authorList>
            <person name="Poehlein A."/>
            <person name="Hartwich K."/>
            <person name="Krabben P."/>
            <person name="Ehrenreich A."/>
            <person name="Liebl W."/>
            <person name="Durre P."/>
            <person name="Gottschalk G."/>
            <person name="Daniel R."/>
        </authorList>
    </citation>
    <scope>NUCLEOTIDE SEQUENCE [LARGE SCALE GENOMIC DNA]</scope>
    <source>
        <strain evidence="11">DSM 13864</strain>
    </source>
</reference>
<dbReference type="InterPro" id="IPR001610">
    <property type="entry name" value="PAC"/>
</dbReference>
<feature type="domain" description="PAC" evidence="8">
    <location>
        <begin position="582"/>
        <end position="634"/>
    </location>
</feature>
<protein>
    <submittedName>
        <fullName evidence="11">Signaling protein</fullName>
    </submittedName>
</protein>
<dbReference type="GeneID" id="55476430"/>
<keyword evidence="4 6" id="KW-1133">Transmembrane helix</keyword>
<dbReference type="GO" id="GO:0007165">
    <property type="term" value="P:signal transduction"/>
    <property type="evidence" value="ECO:0007669"/>
    <property type="project" value="InterPro"/>
</dbReference>
<dbReference type="Gene3D" id="3.30.70.270">
    <property type="match status" value="1"/>
</dbReference>
<dbReference type="OrthoDB" id="9804747at2"/>
<accession>U5N005</accession>
<dbReference type="GO" id="GO:0005886">
    <property type="term" value="C:plasma membrane"/>
    <property type="evidence" value="ECO:0007669"/>
    <property type="project" value="UniProtKB-SubCell"/>
</dbReference>
<dbReference type="EMBL" id="CP006721">
    <property type="protein sequence ID" value="AGX45102.1"/>
    <property type="molecule type" value="Genomic_DNA"/>
</dbReference>
<sequence length="801" mass="93121">MNIRKKFVIFSVLLFVIPTCIATSISIENLRNKTIEIIKQNIITVADDQSSNLQDFFRENISNLNVIKSMPITENLLIYSNNKTNPKDIKKNVDMLNEFLISTKEEYFYLNDLAVINKEELVIADSNNERIGQNIMLSDNDKRKLLNNQIVVTNIIERKEVNNGIKSAIIVSPVFSEGKYEGSILNVIDMTYFKTAVDNIHFFKTGNVSIIDGNGKIAYSNNKEFKYSINRIEGKNNLYSQWKQVNFNNNPKGIINYNTNGVEKIGYYSRISGTDWIVFSDVQWNEFKIPLNENIKNIIITLLFIIVIATISYIFIMKHFFKPLFNLLESIKKIKQGDYSDRFIYDKDNEFGEISKAFNELISKIEKKRRYIKNKNRELYCLTSNIPGGVHRNIIKDGEHIVDFLTGGCLNLLGYKRHEFKKMFGRKIFDVIYEEDRERVEREINDQISKNNRFAVEYRIKRKDGSIVWILDNGRIVEDREGKIFSYNVTININDAKIAQEELRLSEERYRIIMSQTEEIIFEWNVKEDAISYSDNWQQKFNIESNISNISKKIYNNNSIYKDDLKELGKFLNDFINGEKYNETEIRIKNIDNEYIWCKIRGTAMFDQNDNLFKVIGVIININKEKIESEKLLFKAQRDSLTKLYNKGTVENIIKEYMENSNISNKHGALFIIDIDDFKSINDNMGHLVGDDVLSNVSSMFLNVFYENAIVGRIGGDEFIVFLKDIKSEKVIYDKADKLVNGFKAGYIENNLDYKVSGSIGIAKYPKDGESFGELFENADKALYLAKNKGKDNYCIFEKNI</sequence>
<dbReference type="InterPro" id="IPR035965">
    <property type="entry name" value="PAS-like_dom_sf"/>
</dbReference>
<feature type="domain" description="PAC" evidence="8">
    <location>
        <begin position="454"/>
        <end position="505"/>
    </location>
</feature>
<feature type="domain" description="GGDEF" evidence="10">
    <location>
        <begin position="666"/>
        <end position="799"/>
    </location>
</feature>
<dbReference type="Gene3D" id="3.30.450.20">
    <property type="entry name" value="PAS domain"/>
    <property type="match status" value="3"/>
</dbReference>
<dbReference type="SUPFAM" id="SSF55785">
    <property type="entry name" value="PYP-like sensor domain (PAS domain)"/>
    <property type="match status" value="2"/>
</dbReference>
<dbReference type="KEGG" id="csb:CLSA_c41420"/>
<evidence type="ECO:0000259" key="7">
    <source>
        <dbReference type="PROSITE" id="PS50112"/>
    </source>
</evidence>
<dbReference type="InterPro" id="IPR003660">
    <property type="entry name" value="HAMP_dom"/>
</dbReference>
<dbReference type="Pfam" id="PF00990">
    <property type="entry name" value="GGDEF"/>
    <property type="match status" value="1"/>
</dbReference>
<keyword evidence="12" id="KW-1185">Reference proteome</keyword>
<evidence type="ECO:0000256" key="2">
    <source>
        <dbReference type="ARBA" id="ARBA00022475"/>
    </source>
</evidence>
<dbReference type="InterPro" id="IPR013655">
    <property type="entry name" value="PAS_fold_3"/>
</dbReference>
<dbReference type="SMART" id="SM00304">
    <property type="entry name" value="HAMP"/>
    <property type="match status" value="1"/>
</dbReference>
<evidence type="ECO:0000259" key="8">
    <source>
        <dbReference type="PROSITE" id="PS50113"/>
    </source>
</evidence>
<dbReference type="Pfam" id="PF02743">
    <property type="entry name" value="dCache_1"/>
    <property type="match status" value="1"/>
</dbReference>
<dbReference type="PROSITE" id="PS50885">
    <property type="entry name" value="HAMP"/>
    <property type="match status" value="1"/>
</dbReference>
<dbReference type="SMART" id="SM00086">
    <property type="entry name" value="PAC"/>
    <property type="match status" value="2"/>
</dbReference>
<evidence type="ECO:0000256" key="6">
    <source>
        <dbReference type="SAM" id="Phobius"/>
    </source>
</evidence>
<dbReference type="Gene3D" id="6.10.340.10">
    <property type="match status" value="1"/>
</dbReference>
<gene>
    <name evidence="11" type="ORF">CLSA_c41420</name>
</gene>
<dbReference type="CDD" id="cd00130">
    <property type="entry name" value="PAS"/>
    <property type="match status" value="1"/>
</dbReference>
<dbReference type="InterPro" id="IPR043128">
    <property type="entry name" value="Rev_trsase/Diguanyl_cyclase"/>
</dbReference>
<dbReference type="CDD" id="cd12912">
    <property type="entry name" value="PDC2_MCP_like"/>
    <property type="match status" value="1"/>
</dbReference>
<name>U5N005_CLOSA</name>
<dbReference type="InterPro" id="IPR000700">
    <property type="entry name" value="PAS-assoc_C"/>
</dbReference>
<dbReference type="CDD" id="cd06225">
    <property type="entry name" value="HAMP"/>
    <property type="match status" value="1"/>
</dbReference>
<dbReference type="PROSITE" id="PS50112">
    <property type="entry name" value="PAS"/>
    <property type="match status" value="1"/>
</dbReference>
<dbReference type="InterPro" id="IPR052163">
    <property type="entry name" value="DGC-Regulatory_Protein"/>
</dbReference>
<dbReference type="PANTHER" id="PTHR46663:SF4">
    <property type="entry name" value="DIGUANYLATE CYCLASE DGCT-RELATED"/>
    <property type="match status" value="1"/>
</dbReference>
<dbReference type="InterPro" id="IPR000014">
    <property type="entry name" value="PAS"/>
</dbReference>